<comment type="caution">
    <text evidence="3">The sequence shown here is derived from an EMBL/GenBank/DDBJ whole genome shotgun (WGS) entry which is preliminary data.</text>
</comment>
<evidence type="ECO:0000256" key="1">
    <source>
        <dbReference type="ARBA" id="ARBA00004651"/>
    </source>
</evidence>
<feature type="transmembrane region" description="Helical" evidence="2">
    <location>
        <begin position="278"/>
        <end position="298"/>
    </location>
</feature>
<dbReference type="SUPFAM" id="SSF103473">
    <property type="entry name" value="MFS general substrate transporter"/>
    <property type="match status" value="1"/>
</dbReference>
<keyword evidence="4" id="KW-1185">Reference proteome</keyword>
<dbReference type="InterPro" id="IPR053160">
    <property type="entry name" value="MFS_DHA3_Transporter"/>
</dbReference>
<feature type="transmembrane region" description="Helical" evidence="2">
    <location>
        <begin position="93"/>
        <end position="120"/>
    </location>
</feature>
<proteinExistence type="predicted"/>
<feature type="transmembrane region" description="Helical" evidence="2">
    <location>
        <begin position="65"/>
        <end position="86"/>
    </location>
</feature>
<keyword evidence="2" id="KW-0812">Transmembrane</keyword>
<dbReference type="Gene3D" id="1.20.1250.20">
    <property type="entry name" value="MFS general substrate transporter like domains"/>
    <property type="match status" value="1"/>
</dbReference>
<dbReference type="EMBL" id="JAGGLG010000006">
    <property type="protein sequence ID" value="MBP2017683.1"/>
    <property type="molecule type" value="Genomic_DNA"/>
</dbReference>
<feature type="transmembrane region" description="Helical" evidence="2">
    <location>
        <begin position="310"/>
        <end position="328"/>
    </location>
</feature>
<dbReference type="InterPro" id="IPR036259">
    <property type="entry name" value="MFS_trans_sf"/>
</dbReference>
<gene>
    <name evidence="3" type="ORF">J2Z79_001068</name>
</gene>
<evidence type="ECO:0000256" key="2">
    <source>
        <dbReference type="SAM" id="Phobius"/>
    </source>
</evidence>
<name>A0ABS4JQ62_9FIRM</name>
<comment type="subcellular location">
    <subcellularLocation>
        <location evidence="1">Cell membrane</location>
        <topology evidence="1">Multi-pass membrane protein</topology>
    </subcellularLocation>
</comment>
<dbReference type="Pfam" id="PF07690">
    <property type="entry name" value="MFS_1"/>
    <property type="match status" value="1"/>
</dbReference>
<dbReference type="Proteomes" id="UP001519289">
    <property type="component" value="Unassembled WGS sequence"/>
</dbReference>
<accession>A0ABS4JQ62</accession>
<keyword evidence="2" id="KW-0472">Membrane</keyword>
<organism evidence="3 4">
    <name type="scientific">Symbiobacterium terraclitae</name>
    <dbReference type="NCBI Taxonomy" id="557451"/>
    <lineage>
        <taxon>Bacteria</taxon>
        <taxon>Bacillati</taxon>
        <taxon>Bacillota</taxon>
        <taxon>Clostridia</taxon>
        <taxon>Eubacteriales</taxon>
        <taxon>Symbiobacteriaceae</taxon>
        <taxon>Symbiobacterium</taxon>
    </lineage>
</organism>
<feature type="transmembrane region" description="Helical" evidence="2">
    <location>
        <begin position="31"/>
        <end position="53"/>
    </location>
</feature>
<dbReference type="InterPro" id="IPR011701">
    <property type="entry name" value="MFS"/>
</dbReference>
<dbReference type="PANTHER" id="PTHR23530">
    <property type="entry name" value="TRANSPORT PROTEIN-RELATED"/>
    <property type="match status" value="1"/>
</dbReference>
<sequence length="433" mass="46191">MCLARGRNSTWRIGGFLIYPPTLRLKPQTVYYLWTGFLAFGFATIFTLLPVYYINEAGLTPFQLVLVGTVLESTVFICEVPTGVVADVYSRRLSVIIGTLLLGTGLAIEGALPALAAIFIGEVIRGIGHTLTSGAMEAWLAGEIGEETVGSVYLRGSQVEQGASLLGIAASAVLARWGLQAPILTGALIIFAAGIFLIIAMRETSFVPAARTGRNSWQATLDTARDGLRTIRRSPFLVTFVLIALFVGMSGEGYDRLWEAHLLENIPFPVLLNLQSTTWFGIIAGLSSLLSIAVTETVQRRLDQSHERSVALVLVFCTLAQVAGVLGFAWSGQFFLAVVCHLVGSLCKGIAAPLRNSWLVRSVDPQVRATVLSTVSQADAIGQTAVGPVIGWIGSVRGLRVALSVAGIALSPLVPLFMRAGYAAKQDLVSTAE</sequence>
<feature type="transmembrane region" description="Helical" evidence="2">
    <location>
        <begin position="181"/>
        <end position="201"/>
    </location>
</feature>
<evidence type="ECO:0000313" key="3">
    <source>
        <dbReference type="EMBL" id="MBP2017683.1"/>
    </source>
</evidence>
<feature type="transmembrane region" description="Helical" evidence="2">
    <location>
        <begin position="235"/>
        <end position="254"/>
    </location>
</feature>
<reference evidence="3 4" key="1">
    <citation type="submission" date="2021-03" db="EMBL/GenBank/DDBJ databases">
        <title>Genomic Encyclopedia of Type Strains, Phase IV (KMG-IV): sequencing the most valuable type-strain genomes for metagenomic binning, comparative biology and taxonomic classification.</title>
        <authorList>
            <person name="Goeker M."/>
        </authorList>
    </citation>
    <scope>NUCLEOTIDE SEQUENCE [LARGE SCALE GENOMIC DNA]</scope>
    <source>
        <strain evidence="3 4">DSM 27138</strain>
    </source>
</reference>
<protein>
    <submittedName>
        <fullName evidence="3">DHA3 family tetracycline resistance protein-like MFS transporter</fullName>
    </submittedName>
</protein>
<dbReference type="RefSeq" id="WP_209465818.1">
    <property type="nucleotide sequence ID" value="NZ_JAGGLG010000006.1"/>
</dbReference>
<evidence type="ECO:0000313" key="4">
    <source>
        <dbReference type="Proteomes" id="UP001519289"/>
    </source>
</evidence>
<keyword evidence="2" id="KW-1133">Transmembrane helix</keyword>
<dbReference type="PANTHER" id="PTHR23530:SF1">
    <property type="entry name" value="PERMEASE, MAJOR FACILITATOR SUPERFAMILY-RELATED"/>
    <property type="match status" value="1"/>
</dbReference>
<dbReference type="CDD" id="cd06174">
    <property type="entry name" value="MFS"/>
    <property type="match status" value="1"/>
</dbReference>